<dbReference type="EMBL" id="NPDU01000069">
    <property type="protein sequence ID" value="PJZ60290.1"/>
    <property type="molecule type" value="Genomic_DNA"/>
</dbReference>
<dbReference type="Proteomes" id="UP000232149">
    <property type="component" value="Unassembled WGS sequence"/>
</dbReference>
<keyword evidence="4 5" id="KW-0472">Membrane</keyword>
<keyword evidence="2 5" id="KW-0812">Transmembrane</keyword>
<dbReference type="InterPro" id="IPR032808">
    <property type="entry name" value="DoxX"/>
</dbReference>
<dbReference type="Pfam" id="PF13564">
    <property type="entry name" value="DoxX_2"/>
    <property type="match status" value="1"/>
</dbReference>
<sequence>MAVLIKEDKGTKDHDASKKAKWIGAAKWIYWTLTLFFTVTMVIAGVAYLMEASTPAEGIAKLGYPLYVMKILGVAKILGGITILQNRFQTLKEWAYAGYTFNLIGASSSHFFAGNGLGDIITPILILCAVQISYRQWKTGWM</sequence>
<feature type="transmembrane region" description="Helical" evidence="5">
    <location>
        <begin position="28"/>
        <end position="50"/>
    </location>
</feature>
<evidence type="ECO:0000256" key="2">
    <source>
        <dbReference type="ARBA" id="ARBA00022692"/>
    </source>
</evidence>
<proteinExistence type="predicted"/>
<keyword evidence="8" id="KW-1185">Reference proteome</keyword>
<dbReference type="GO" id="GO:0016020">
    <property type="term" value="C:membrane"/>
    <property type="evidence" value="ECO:0007669"/>
    <property type="project" value="UniProtKB-SubCell"/>
</dbReference>
<name>A0A2M9YUM6_9LEPT</name>
<feature type="transmembrane region" description="Helical" evidence="5">
    <location>
        <begin position="62"/>
        <end position="84"/>
    </location>
</feature>
<comment type="subcellular location">
    <subcellularLocation>
        <location evidence="1">Membrane</location>
        <topology evidence="1">Multi-pass membrane protein</topology>
    </subcellularLocation>
</comment>
<evidence type="ECO:0000313" key="6">
    <source>
        <dbReference type="EMBL" id="PJZ55247.1"/>
    </source>
</evidence>
<dbReference type="EMBL" id="NPDV01000001">
    <property type="protein sequence ID" value="PJZ55247.1"/>
    <property type="molecule type" value="Genomic_DNA"/>
</dbReference>
<evidence type="ECO:0000256" key="5">
    <source>
        <dbReference type="SAM" id="Phobius"/>
    </source>
</evidence>
<gene>
    <name evidence="7" type="ORF">CH376_19255</name>
    <name evidence="6" type="ORF">CH380_01710</name>
</gene>
<feature type="transmembrane region" description="Helical" evidence="5">
    <location>
        <begin position="120"/>
        <end position="137"/>
    </location>
</feature>
<organism evidence="6 9">
    <name type="scientific">Leptospira adleri</name>
    <dbReference type="NCBI Taxonomy" id="2023186"/>
    <lineage>
        <taxon>Bacteria</taxon>
        <taxon>Pseudomonadati</taxon>
        <taxon>Spirochaetota</taxon>
        <taxon>Spirochaetia</taxon>
        <taxon>Leptospirales</taxon>
        <taxon>Leptospiraceae</taxon>
        <taxon>Leptospira</taxon>
    </lineage>
</organism>
<evidence type="ECO:0000256" key="1">
    <source>
        <dbReference type="ARBA" id="ARBA00004141"/>
    </source>
</evidence>
<evidence type="ECO:0000313" key="7">
    <source>
        <dbReference type="EMBL" id="PJZ60290.1"/>
    </source>
</evidence>
<evidence type="ECO:0000313" key="9">
    <source>
        <dbReference type="Proteomes" id="UP000232188"/>
    </source>
</evidence>
<evidence type="ECO:0000256" key="3">
    <source>
        <dbReference type="ARBA" id="ARBA00022989"/>
    </source>
</evidence>
<keyword evidence="3 5" id="KW-1133">Transmembrane helix</keyword>
<protein>
    <submittedName>
        <fullName evidence="6">DoxX-like family protein</fullName>
    </submittedName>
</protein>
<dbReference type="Proteomes" id="UP000232188">
    <property type="component" value="Unassembled WGS sequence"/>
</dbReference>
<accession>A0A2M9YUM6</accession>
<evidence type="ECO:0000256" key="4">
    <source>
        <dbReference type="ARBA" id="ARBA00023136"/>
    </source>
</evidence>
<dbReference type="AlphaFoldDB" id="A0A2M9YUM6"/>
<comment type="caution">
    <text evidence="6">The sequence shown here is derived from an EMBL/GenBank/DDBJ whole genome shotgun (WGS) entry which is preliminary data.</text>
</comment>
<reference evidence="8 9" key="1">
    <citation type="submission" date="2017-07" db="EMBL/GenBank/DDBJ databases">
        <title>Leptospira spp. isolated from tropical soils.</title>
        <authorList>
            <person name="Thibeaux R."/>
            <person name="Iraola G."/>
            <person name="Ferres I."/>
            <person name="Bierque E."/>
            <person name="Girault D."/>
            <person name="Soupe-Gilbert M.-E."/>
            <person name="Picardeau M."/>
            <person name="Goarant C."/>
        </authorList>
    </citation>
    <scope>NUCLEOTIDE SEQUENCE [LARGE SCALE GENOMIC DNA]</scope>
    <source>
        <strain evidence="6 9">FH2-B-C1</strain>
        <strain evidence="7 8">FH2-B-D1</strain>
    </source>
</reference>
<evidence type="ECO:0000313" key="8">
    <source>
        <dbReference type="Proteomes" id="UP000232149"/>
    </source>
</evidence>
<dbReference type="RefSeq" id="WP_100783984.1">
    <property type="nucleotide sequence ID" value="NZ_NPDU01000069.1"/>
</dbReference>